<dbReference type="EMBL" id="JBELPZ010000005">
    <property type="protein sequence ID" value="MFL9844123.1"/>
    <property type="molecule type" value="Genomic_DNA"/>
</dbReference>
<evidence type="ECO:0000313" key="1">
    <source>
        <dbReference type="EMBL" id="MFL9844123.1"/>
    </source>
</evidence>
<keyword evidence="2" id="KW-1185">Reference proteome</keyword>
<dbReference type="RefSeq" id="WP_408084377.1">
    <property type="nucleotide sequence ID" value="NZ_JBELPZ010000005.1"/>
</dbReference>
<name>A0ABW8YV44_9FLAO</name>
<comment type="caution">
    <text evidence="1">The sequence shown here is derived from an EMBL/GenBank/DDBJ whole genome shotgun (WGS) entry which is preliminary data.</text>
</comment>
<organism evidence="1 2">
    <name type="scientific">Flavobacterium rhizosphaerae</name>
    <dbReference type="NCBI Taxonomy" id="3163298"/>
    <lineage>
        <taxon>Bacteria</taxon>
        <taxon>Pseudomonadati</taxon>
        <taxon>Bacteroidota</taxon>
        <taxon>Flavobacteriia</taxon>
        <taxon>Flavobacteriales</taxon>
        <taxon>Flavobacteriaceae</taxon>
        <taxon>Flavobacterium</taxon>
    </lineage>
</organism>
<proteinExistence type="predicted"/>
<reference evidence="1 2" key="1">
    <citation type="submission" date="2024-06" db="EMBL/GenBank/DDBJ databases">
        <authorList>
            <person name="Kaempfer P."/>
            <person name="Viver T."/>
        </authorList>
    </citation>
    <scope>NUCLEOTIDE SEQUENCE [LARGE SCALE GENOMIC DNA]</scope>
    <source>
        <strain evidence="1 2">ST-119</strain>
    </source>
</reference>
<protein>
    <submittedName>
        <fullName evidence="1">Uncharacterized protein</fullName>
    </submittedName>
</protein>
<sequence length="107" mass="12562">MWKPVTLDELTKEINVAIPQLTHEQLVFWQQIKITPEKWEEKGYGDEGGGFWVVAVFGKKVIWYNDIEEGFNVSHYTVYGKIDEYGCEQDQLNRTINKILSYTPTKF</sequence>
<gene>
    <name evidence="1" type="ORF">ABS766_06795</name>
</gene>
<accession>A0ABW8YV44</accession>
<evidence type="ECO:0000313" key="2">
    <source>
        <dbReference type="Proteomes" id="UP001629156"/>
    </source>
</evidence>
<dbReference type="Proteomes" id="UP001629156">
    <property type="component" value="Unassembled WGS sequence"/>
</dbReference>